<keyword evidence="5 8" id="KW-0249">Electron transport</keyword>
<keyword evidence="4 8" id="KW-0677">Repeat</keyword>
<gene>
    <name evidence="11" type="primary">rsxC</name>
    <name evidence="8" type="synonym">rnfC</name>
    <name evidence="11" type="ORF">IAB12_06685</name>
</gene>
<dbReference type="EMBL" id="DXHU01000023">
    <property type="protein sequence ID" value="HIV99442.1"/>
    <property type="molecule type" value="Genomic_DNA"/>
</dbReference>
<dbReference type="HAMAP" id="MF_00461">
    <property type="entry name" value="RsxC_RnfC"/>
    <property type="match status" value="1"/>
</dbReference>
<dbReference type="InterPro" id="IPR017896">
    <property type="entry name" value="4Fe4S_Fe-S-bd"/>
</dbReference>
<dbReference type="Pfam" id="PF12838">
    <property type="entry name" value="Fer4_7"/>
    <property type="match status" value="1"/>
</dbReference>
<feature type="binding site" evidence="8">
    <location>
        <position position="366"/>
    </location>
    <ligand>
        <name>[4Fe-4S] cluster</name>
        <dbReference type="ChEBI" id="CHEBI:49883"/>
        <label>1</label>
    </ligand>
</feature>
<dbReference type="InterPro" id="IPR037225">
    <property type="entry name" value="Nuo51_FMN-bd_sf"/>
</dbReference>
<dbReference type="NCBIfam" id="TIGR01945">
    <property type="entry name" value="rnfC"/>
    <property type="match status" value="1"/>
</dbReference>
<sequence>MSKVSTFKWGGVHPDDKKNLSKNSPIEPLVQPEEIIISMAQHLGAPAEMLKKKGDRVERGELIAKASSFISANVHSPLSGVVKDIVSIVLPSGANAPALVISVDAEQKEVVYTKKDYSSLSCEQIIEKAREMGIVGLGGATFPSDVKFRIPTGKKVEALIINAVECEPYLTSDYRTMIERTDEVLEGIEILKKAVAAEKTFIAIELNKKDAIEKFEAEVKKRGLDIEVESLKMRYPQGDEKQLINAVTGKMVPSGKLPIDVGAVVSNVSTVFALYEAVALDKPLYERVVTVSGEGVKEAKNILAPIGAKACDLFAQAGGLCDTVSRLISGGPMMGFAFFDENTPVTKGSGGLLAIPVSEDESTFNCVSCGRCVMHCPMHLMPNKMFRNIKYGNYQAALDLGLMDCKECGCCAYSCPSHIPLVQGFKLGKKMGRKKK</sequence>
<dbReference type="PROSITE" id="PS51379">
    <property type="entry name" value="4FE4S_FER_2"/>
    <property type="match status" value="2"/>
</dbReference>
<dbReference type="PANTHER" id="PTHR43034:SF2">
    <property type="entry name" value="ION-TRANSLOCATING OXIDOREDUCTASE COMPLEX SUBUNIT C"/>
    <property type="match status" value="1"/>
</dbReference>
<keyword evidence="2 8" id="KW-0004">4Fe-4S</keyword>
<evidence type="ECO:0000256" key="3">
    <source>
        <dbReference type="ARBA" id="ARBA00022723"/>
    </source>
</evidence>
<feature type="binding site" evidence="8">
    <location>
        <position position="376"/>
    </location>
    <ligand>
        <name>[4Fe-4S] cluster</name>
        <dbReference type="ChEBI" id="CHEBI:49883"/>
        <label>2</label>
    </ligand>
</feature>
<dbReference type="InterPro" id="IPR010208">
    <property type="entry name" value="Ion_transpt_RnfC/RsxC"/>
</dbReference>
<feature type="binding site" evidence="8">
    <location>
        <position position="411"/>
    </location>
    <ligand>
        <name>[4Fe-4S] cluster</name>
        <dbReference type="ChEBI" id="CHEBI:49883"/>
        <label>2</label>
    </ligand>
</feature>
<keyword evidence="8" id="KW-1278">Translocase</keyword>
<dbReference type="Pfam" id="PF01512">
    <property type="entry name" value="Complex1_51K"/>
    <property type="match status" value="1"/>
</dbReference>
<dbReference type="PANTHER" id="PTHR43034">
    <property type="entry name" value="ION-TRANSLOCATING OXIDOREDUCTASE COMPLEX SUBUNIT C"/>
    <property type="match status" value="1"/>
</dbReference>
<evidence type="ECO:0000256" key="4">
    <source>
        <dbReference type="ARBA" id="ARBA00022737"/>
    </source>
</evidence>
<comment type="subcellular location">
    <subcellularLocation>
        <location evidence="8">Cell membrane</location>
        <topology evidence="8">Peripheral membrane protein</topology>
    </subcellularLocation>
</comment>
<dbReference type="Proteomes" id="UP000823936">
    <property type="component" value="Unassembled WGS sequence"/>
</dbReference>
<evidence type="ECO:0000256" key="8">
    <source>
        <dbReference type="HAMAP-Rule" id="MF_00461"/>
    </source>
</evidence>
<dbReference type="GO" id="GO:0009055">
    <property type="term" value="F:electron transfer activity"/>
    <property type="evidence" value="ECO:0007669"/>
    <property type="project" value="InterPro"/>
</dbReference>
<protein>
    <recommendedName>
        <fullName evidence="8">Ion-translocating oxidoreductase complex subunit C</fullName>
        <ecNumber evidence="8">7.-.-.-</ecNumber>
    </recommendedName>
    <alternativeName>
        <fullName evidence="8">Rnf electron transport complex subunit C</fullName>
    </alternativeName>
</protein>
<evidence type="ECO:0000256" key="9">
    <source>
        <dbReference type="SAM" id="MobiDB-lite"/>
    </source>
</evidence>
<dbReference type="Pfam" id="PF10531">
    <property type="entry name" value="SLBB"/>
    <property type="match status" value="1"/>
</dbReference>
<organism evidence="11 12">
    <name type="scientific">Candidatus Ornithospirochaeta avicola</name>
    <dbReference type="NCBI Taxonomy" id="2840896"/>
    <lineage>
        <taxon>Bacteria</taxon>
        <taxon>Pseudomonadati</taxon>
        <taxon>Spirochaetota</taxon>
        <taxon>Spirochaetia</taxon>
        <taxon>Spirochaetales</taxon>
        <taxon>Spirochaetaceae</taxon>
        <taxon>Spirochaetaceae incertae sedis</taxon>
        <taxon>Candidatus Ornithospirochaeta</taxon>
    </lineage>
</organism>
<evidence type="ECO:0000259" key="10">
    <source>
        <dbReference type="PROSITE" id="PS51379"/>
    </source>
</evidence>
<evidence type="ECO:0000256" key="2">
    <source>
        <dbReference type="ARBA" id="ARBA00022485"/>
    </source>
</evidence>
<evidence type="ECO:0000256" key="7">
    <source>
        <dbReference type="ARBA" id="ARBA00023014"/>
    </source>
</evidence>
<keyword evidence="8" id="KW-1003">Cell membrane</keyword>
<keyword evidence="6 8" id="KW-0408">Iron</keyword>
<reference evidence="11" key="2">
    <citation type="submission" date="2021-04" db="EMBL/GenBank/DDBJ databases">
        <authorList>
            <person name="Gilroy R."/>
        </authorList>
    </citation>
    <scope>NUCLEOTIDE SEQUENCE</scope>
    <source>
        <strain evidence="11">Gambia11-129</strain>
    </source>
</reference>
<dbReference type="GO" id="GO:0046872">
    <property type="term" value="F:metal ion binding"/>
    <property type="evidence" value="ECO:0007669"/>
    <property type="project" value="UniProtKB-KW"/>
</dbReference>
<keyword evidence="3 8" id="KW-0479">Metal-binding</keyword>
<dbReference type="Gene3D" id="3.40.50.11540">
    <property type="entry name" value="NADH-ubiquinone oxidoreductase 51kDa subunit"/>
    <property type="match status" value="1"/>
</dbReference>
<feature type="binding site" evidence="8">
    <location>
        <position position="372"/>
    </location>
    <ligand>
        <name>[4Fe-4S] cluster</name>
        <dbReference type="ChEBI" id="CHEBI:49883"/>
        <label>1</label>
    </ligand>
</feature>
<evidence type="ECO:0000256" key="6">
    <source>
        <dbReference type="ARBA" id="ARBA00023004"/>
    </source>
</evidence>
<dbReference type="NCBIfam" id="NF003454">
    <property type="entry name" value="PRK05035.1"/>
    <property type="match status" value="1"/>
</dbReference>
<dbReference type="SUPFAM" id="SSF142019">
    <property type="entry name" value="Nqo1 FMN-binding domain-like"/>
    <property type="match status" value="1"/>
</dbReference>
<keyword evidence="8" id="KW-0472">Membrane</keyword>
<keyword evidence="7 8" id="KW-0411">Iron-sulfur</keyword>
<feature type="binding site" evidence="8">
    <location>
        <position position="415"/>
    </location>
    <ligand>
        <name>[4Fe-4S] cluster</name>
        <dbReference type="ChEBI" id="CHEBI:49883"/>
        <label>1</label>
    </ligand>
</feature>
<proteinExistence type="inferred from homology"/>
<dbReference type="Gene3D" id="3.30.70.20">
    <property type="match status" value="1"/>
</dbReference>
<comment type="similarity">
    <text evidence="8">Belongs to the 4Fe4S bacterial-type ferredoxin family. RnfC subfamily.</text>
</comment>
<dbReference type="InterPro" id="IPR019554">
    <property type="entry name" value="Soluble_ligand-bd"/>
</dbReference>
<dbReference type="PROSITE" id="PS00198">
    <property type="entry name" value="4FE4S_FER_1"/>
    <property type="match status" value="1"/>
</dbReference>
<dbReference type="AlphaFoldDB" id="A0A9D1PVP5"/>
<dbReference type="GO" id="GO:0051539">
    <property type="term" value="F:4 iron, 4 sulfur cluster binding"/>
    <property type="evidence" value="ECO:0007669"/>
    <property type="project" value="UniProtKB-KW"/>
</dbReference>
<name>A0A9D1PVP5_9SPIO</name>
<comment type="subunit">
    <text evidence="8">The complex is composed of six subunits: RnfA, RnfB, RnfC, RnfD, RnfE and RnfG.</text>
</comment>
<feature type="domain" description="4Fe-4S ferredoxin-type" evidence="10">
    <location>
        <begin position="355"/>
        <end position="386"/>
    </location>
</feature>
<evidence type="ECO:0000313" key="12">
    <source>
        <dbReference type="Proteomes" id="UP000823936"/>
    </source>
</evidence>
<dbReference type="InterPro" id="IPR026902">
    <property type="entry name" value="RnfC_N"/>
</dbReference>
<feature type="binding site" evidence="8">
    <location>
        <position position="405"/>
    </location>
    <ligand>
        <name>[4Fe-4S] cluster</name>
        <dbReference type="ChEBI" id="CHEBI:49883"/>
        <label>2</label>
    </ligand>
</feature>
<dbReference type="EC" id="7.-.-.-" evidence="8"/>
<reference evidence="11" key="1">
    <citation type="journal article" date="2021" name="PeerJ">
        <title>Extensive microbial diversity within the chicken gut microbiome revealed by metagenomics and culture.</title>
        <authorList>
            <person name="Gilroy R."/>
            <person name="Ravi A."/>
            <person name="Getino M."/>
            <person name="Pursley I."/>
            <person name="Horton D.L."/>
            <person name="Alikhan N.F."/>
            <person name="Baker D."/>
            <person name="Gharbi K."/>
            <person name="Hall N."/>
            <person name="Watson M."/>
            <person name="Adriaenssens E.M."/>
            <person name="Foster-Nyarko E."/>
            <person name="Jarju S."/>
            <person name="Secka A."/>
            <person name="Antonio M."/>
            <person name="Oren A."/>
            <person name="Chaudhuri R.R."/>
            <person name="La Ragione R."/>
            <person name="Hildebrand F."/>
            <person name="Pallen M.J."/>
        </authorList>
    </citation>
    <scope>NUCLEOTIDE SEQUENCE</scope>
    <source>
        <strain evidence="11">Gambia11-129</strain>
    </source>
</reference>
<feature type="region of interest" description="Disordered" evidence="9">
    <location>
        <begin position="1"/>
        <end position="24"/>
    </location>
</feature>
<dbReference type="Pfam" id="PF13375">
    <property type="entry name" value="RnfC_N"/>
    <property type="match status" value="1"/>
</dbReference>
<dbReference type="InterPro" id="IPR011538">
    <property type="entry name" value="Nuo51_FMN-bd"/>
</dbReference>
<evidence type="ECO:0000256" key="5">
    <source>
        <dbReference type="ARBA" id="ARBA00022982"/>
    </source>
</evidence>
<dbReference type="GO" id="GO:0005886">
    <property type="term" value="C:plasma membrane"/>
    <property type="evidence" value="ECO:0007669"/>
    <property type="project" value="UniProtKB-SubCell"/>
</dbReference>
<dbReference type="GO" id="GO:0022900">
    <property type="term" value="P:electron transport chain"/>
    <property type="evidence" value="ECO:0007669"/>
    <property type="project" value="UniProtKB-UniRule"/>
</dbReference>
<feature type="binding site" evidence="8">
    <location>
        <position position="408"/>
    </location>
    <ligand>
        <name>[4Fe-4S] cluster</name>
        <dbReference type="ChEBI" id="CHEBI:49883"/>
        <label>2</label>
    </ligand>
</feature>
<feature type="binding site" evidence="8">
    <location>
        <position position="369"/>
    </location>
    <ligand>
        <name>[4Fe-4S] cluster</name>
        <dbReference type="ChEBI" id="CHEBI:49883"/>
        <label>1</label>
    </ligand>
</feature>
<feature type="domain" description="4Fe-4S ferredoxin-type" evidence="10">
    <location>
        <begin position="394"/>
        <end position="425"/>
    </location>
</feature>
<evidence type="ECO:0000256" key="1">
    <source>
        <dbReference type="ARBA" id="ARBA00022448"/>
    </source>
</evidence>
<keyword evidence="1 8" id="KW-0813">Transport</keyword>
<evidence type="ECO:0000313" key="11">
    <source>
        <dbReference type="EMBL" id="HIV99442.1"/>
    </source>
</evidence>
<accession>A0A9D1PVP5</accession>
<dbReference type="InterPro" id="IPR017900">
    <property type="entry name" value="4Fe4S_Fe_S_CS"/>
</dbReference>
<comment type="function">
    <text evidence="8">Part of a membrane-bound complex that couples electron transfer with translocation of ions across the membrane.</text>
</comment>
<dbReference type="SUPFAM" id="SSF46548">
    <property type="entry name" value="alpha-helical ferredoxin"/>
    <property type="match status" value="1"/>
</dbReference>
<comment type="cofactor">
    <cofactor evidence="8">
        <name>[4Fe-4S] cluster</name>
        <dbReference type="ChEBI" id="CHEBI:49883"/>
    </cofactor>
    <text evidence="8">Binds 2 [4Fe-4S] clusters per subunit.</text>
</comment>
<comment type="caution">
    <text evidence="11">The sequence shown here is derived from an EMBL/GenBank/DDBJ whole genome shotgun (WGS) entry which is preliminary data.</text>
</comment>